<gene>
    <name evidence="7" type="ORF">BCR37DRAFT_378342</name>
</gene>
<dbReference type="PANTHER" id="PTHR13479">
    <property type="entry name" value="30S RIBOSOMAL PROTEIN S18"/>
    <property type="match status" value="1"/>
</dbReference>
<dbReference type="RefSeq" id="XP_040726349.1">
    <property type="nucleotide sequence ID" value="XM_040869026.1"/>
</dbReference>
<proteinExistence type="inferred from homology"/>
<accession>A0A1Y2FK31</accession>
<comment type="caution">
    <text evidence="7">The sequence shown here is derived from an EMBL/GenBank/DDBJ whole genome shotgun (WGS) entry which is preliminary data.</text>
</comment>
<reference evidence="7 8" key="1">
    <citation type="submission" date="2016-07" db="EMBL/GenBank/DDBJ databases">
        <title>Pervasive Adenine N6-methylation of Active Genes in Fungi.</title>
        <authorList>
            <consortium name="DOE Joint Genome Institute"/>
            <person name="Mondo S.J."/>
            <person name="Dannebaum R.O."/>
            <person name="Kuo R.C."/>
            <person name="Labutti K."/>
            <person name="Haridas S."/>
            <person name="Kuo A."/>
            <person name="Salamov A."/>
            <person name="Ahrendt S.R."/>
            <person name="Lipzen A."/>
            <person name="Sullivan W."/>
            <person name="Andreopoulos W.B."/>
            <person name="Clum A."/>
            <person name="Lindquist E."/>
            <person name="Daum C."/>
            <person name="Ramamoorthy G.K."/>
            <person name="Gryganskyi A."/>
            <person name="Culley D."/>
            <person name="Magnuson J.K."/>
            <person name="James T.Y."/>
            <person name="O'Malley M.A."/>
            <person name="Stajich J.E."/>
            <person name="Spatafora J.W."/>
            <person name="Visel A."/>
            <person name="Grigoriev I.V."/>
        </authorList>
    </citation>
    <scope>NUCLEOTIDE SEQUENCE [LARGE SCALE GENOMIC DNA]</scope>
    <source>
        <strain evidence="7 8">12-1054</strain>
    </source>
</reference>
<feature type="compositionally biased region" description="Low complexity" evidence="6">
    <location>
        <begin position="36"/>
        <end position="52"/>
    </location>
</feature>
<evidence type="ECO:0000256" key="3">
    <source>
        <dbReference type="ARBA" id="ARBA00023274"/>
    </source>
</evidence>
<keyword evidence="8" id="KW-1185">Reference proteome</keyword>
<protein>
    <recommendedName>
        <fullName evidence="4">Small ribosomal subunit protein bS18m</fullName>
    </recommendedName>
</protein>
<evidence type="ECO:0000256" key="6">
    <source>
        <dbReference type="SAM" id="MobiDB-lite"/>
    </source>
</evidence>
<dbReference type="InterPro" id="IPR001648">
    <property type="entry name" value="Ribosomal_bS18"/>
</dbReference>
<evidence type="ECO:0000313" key="7">
    <source>
        <dbReference type="EMBL" id="ORY84331.1"/>
    </source>
</evidence>
<keyword evidence="3 5" id="KW-0687">Ribonucleoprotein</keyword>
<dbReference type="SUPFAM" id="SSF46911">
    <property type="entry name" value="Ribosomal protein S18"/>
    <property type="match status" value="1"/>
</dbReference>
<name>A0A1Y2FK31_PROLT</name>
<dbReference type="GeneID" id="63785625"/>
<keyword evidence="2 5" id="KW-0689">Ribosomal protein</keyword>
<dbReference type="NCBIfam" id="TIGR00165">
    <property type="entry name" value="S18"/>
    <property type="match status" value="1"/>
</dbReference>
<evidence type="ECO:0000256" key="5">
    <source>
        <dbReference type="RuleBase" id="RU003910"/>
    </source>
</evidence>
<dbReference type="HAMAP" id="MF_00270">
    <property type="entry name" value="Ribosomal_bS18"/>
    <property type="match status" value="1"/>
</dbReference>
<dbReference type="OrthoDB" id="21463at2759"/>
<dbReference type="Pfam" id="PF01084">
    <property type="entry name" value="Ribosomal_S18"/>
    <property type="match status" value="1"/>
</dbReference>
<dbReference type="OMA" id="AVMSEYV"/>
<feature type="compositionally biased region" description="Basic and acidic residues" evidence="6">
    <location>
        <begin position="53"/>
        <end position="64"/>
    </location>
</feature>
<dbReference type="GO" id="GO:0005763">
    <property type="term" value="C:mitochondrial small ribosomal subunit"/>
    <property type="evidence" value="ECO:0007669"/>
    <property type="project" value="TreeGrafter"/>
</dbReference>
<dbReference type="AlphaFoldDB" id="A0A1Y2FK31"/>
<dbReference type="InterPro" id="IPR036870">
    <property type="entry name" value="Ribosomal_bS18_sf"/>
</dbReference>
<dbReference type="EMBL" id="MCFI01000006">
    <property type="protein sequence ID" value="ORY84331.1"/>
    <property type="molecule type" value="Genomic_DNA"/>
</dbReference>
<feature type="region of interest" description="Disordered" evidence="6">
    <location>
        <begin position="171"/>
        <end position="190"/>
    </location>
</feature>
<dbReference type="Gene3D" id="4.10.640.10">
    <property type="entry name" value="Ribosomal protein S18"/>
    <property type="match status" value="1"/>
</dbReference>
<dbReference type="GO" id="GO:0070181">
    <property type="term" value="F:small ribosomal subunit rRNA binding"/>
    <property type="evidence" value="ECO:0007669"/>
    <property type="project" value="TreeGrafter"/>
</dbReference>
<evidence type="ECO:0000256" key="4">
    <source>
        <dbReference type="ARBA" id="ARBA00035264"/>
    </source>
</evidence>
<dbReference type="PANTHER" id="PTHR13479:SF40">
    <property type="entry name" value="SMALL RIBOSOMAL SUBUNIT PROTEIN BS18M"/>
    <property type="match status" value="1"/>
</dbReference>
<dbReference type="GO" id="GO:0032543">
    <property type="term" value="P:mitochondrial translation"/>
    <property type="evidence" value="ECO:0007669"/>
    <property type="project" value="TreeGrafter"/>
</dbReference>
<dbReference type="GO" id="GO:0003735">
    <property type="term" value="F:structural constituent of ribosome"/>
    <property type="evidence" value="ECO:0007669"/>
    <property type="project" value="InterPro"/>
</dbReference>
<dbReference type="STRING" id="56484.A0A1Y2FK31"/>
<evidence type="ECO:0000313" key="8">
    <source>
        <dbReference type="Proteomes" id="UP000193685"/>
    </source>
</evidence>
<comment type="similarity">
    <text evidence="1 5">Belongs to the bacterial ribosomal protein bS18 family.</text>
</comment>
<dbReference type="PRINTS" id="PR00974">
    <property type="entry name" value="RIBOSOMALS18"/>
</dbReference>
<evidence type="ECO:0000256" key="1">
    <source>
        <dbReference type="ARBA" id="ARBA00005589"/>
    </source>
</evidence>
<evidence type="ECO:0000256" key="2">
    <source>
        <dbReference type="ARBA" id="ARBA00022980"/>
    </source>
</evidence>
<organism evidence="7 8">
    <name type="scientific">Protomyces lactucae-debilis</name>
    <dbReference type="NCBI Taxonomy" id="2754530"/>
    <lineage>
        <taxon>Eukaryota</taxon>
        <taxon>Fungi</taxon>
        <taxon>Dikarya</taxon>
        <taxon>Ascomycota</taxon>
        <taxon>Taphrinomycotina</taxon>
        <taxon>Taphrinomycetes</taxon>
        <taxon>Taphrinales</taxon>
        <taxon>Protomycetaceae</taxon>
        <taxon>Protomyces</taxon>
    </lineage>
</organism>
<dbReference type="Proteomes" id="UP000193685">
    <property type="component" value="Unassembled WGS sequence"/>
</dbReference>
<sequence length="190" mass="21767">MLRRPFSSAAIACAGKRPPKPKPFMPPMTDLSSAMRQEQTEQQLRQQEQSRLTQERRSREGYSKEDLQYFEPRIDVAGEIYSPQDLAFEARRPLNRRRAEGYNQDDFAILGIDPQDEYKSFNLLSEYISTLGRIKPREATGLSAKNQRKLGKAVRRARALGILSTTAQDPSLGQAIKASRQRPVDWLQRD</sequence>
<feature type="region of interest" description="Disordered" evidence="6">
    <location>
        <begin position="1"/>
        <end position="64"/>
    </location>
</feature>